<dbReference type="EMBL" id="JAAAIL010000132">
    <property type="protein sequence ID" value="KAG0279328.1"/>
    <property type="molecule type" value="Genomic_DNA"/>
</dbReference>
<evidence type="ECO:0000313" key="2">
    <source>
        <dbReference type="EMBL" id="KAG0279328.1"/>
    </source>
</evidence>
<accession>A0AAD4DKI5</accession>
<sequence length="651" mass="72404">MEDDHRVDRLVSTPDTLAALTRNAPFVHSLKAGFIFMSYYFEGVMRYLDEQEQDEGEMGKGKGPTQPDTDSTACFESPRWLPQPSNRNHRACALPPMTRLTQLDVCFDRMYRGVQFDNAMLVNRGIRLLRPLAWLMSLNAPRMTHVTIRFADTPQALELRCLTRSLSSMTSLTHLTIYMLSPIGGADSESRLPVSMVPIIFFSLPQSVVSFKLEATASYSFDADKDERYLSTVQGGSLGDVEGADGEGEGLKGADDKNGRRSLDWADGNLVERKEPLENLKELMLASTYRGYSASQISRIMNHFPALEAWDIPTFYCDEAAKALYQIVRQNVQHRGPVGESRFLCHLSDKRPPSSCRGKNLSAIMDALPEQRVETVELYKYVDIYPEKFVPSLLRHSDVLRSIILLDVRKIESRTLATIFGQCRGLETFWAVMPKETYGQKSVELVLSHAIEKEWACTGIKNLRLTVDLTPQRYSGAHGGEVDEPQMEHYAKLTAFYTQLGKLAELEELELFVSPPPQWATKAMGATAAMGNSSLGYANSVVYVFRSLTGLLSLEGGQGDRCERFLVDSWRAEEATSCARVCSSRHCGNDQDVWSTGGRMDSRELACTGTDGVAAGEVWVDGELQDAEACGVAAQEEAWTQVVSTVTLPSP</sequence>
<evidence type="ECO:0000313" key="3">
    <source>
        <dbReference type="Proteomes" id="UP001194580"/>
    </source>
</evidence>
<gene>
    <name evidence="2" type="ORF">BGZ95_001577</name>
</gene>
<evidence type="ECO:0000256" key="1">
    <source>
        <dbReference type="SAM" id="MobiDB-lite"/>
    </source>
</evidence>
<keyword evidence="3" id="KW-1185">Reference proteome</keyword>
<dbReference type="Proteomes" id="UP001194580">
    <property type="component" value="Unassembled WGS sequence"/>
</dbReference>
<name>A0AAD4DKI5_9FUNG</name>
<organism evidence="2 3">
    <name type="scientific">Linnemannia exigua</name>
    <dbReference type="NCBI Taxonomy" id="604196"/>
    <lineage>
        <taxon>Eukaryota</taxon>
        <taxon>Fungi</taxon>
        <taxon>Fungi incertae sedis</taxon>
        <taxon>Mucoromycota</taxon>
        <taxon>Mortierellomycotina</taxon>
        <taxon>Mortierellomycetes</taxon>
        <taxon>Mortierellales</taxon>
        <taxon>Mortierellaceae</taxon>
        <taxon>Linnemannia</taxon>
    </lineage>
</organism>
<feature type="region of interest" description="Disordered" evidence="1">
    <location>
        <begin position="52"/>
        <end position="73"/>
    </location>
</feature>
<proteinExistence type="predicted"/>
<feature type="compositionally biased region" description="Basic and acidic residues" evidence="1">
    <location>
        <begin position="249"/>
        <end position="258"/>
    </location>
</feature>
<dbReference type="AlphaFoldDB" id="A0AAD4DKI5"/>
<feature type="region of interest" description="Disordered" evidence="1">
    <location>
        <begin position="236"/>
        <end position="258"/>
    </location>
</feature>
<reference evidence="2" key="1">
    <citation type="journal article" date="2020" name="Fungal Divers.">
        <title>Resolving the Mortierellaceae phylogeny through synthesis of multi-gene phylogenetics and phylogenomics.</title>
        <authorList>
            <person name="Vandepol N."/>
            <person name="Liber J."/>
            <person name="Desiro A."/>
            <person name="Na H."/>
            <person name="Kennedy M."/>
            <person name="Barry K."/>
            <person name="Grigoriev I.V."/>
            <person name="Miller A.N."/>
            <person name="O'Donnell K."/>
            <person name="Stajich J.E."/>
            <person name="Bonito G."/>
        </authorList>
    </citation>
    <scope>NUCLEOTIDE SEQUENCE</scope>
    <source>
        <strain evidence="2">NRRL 28262</strain>
    </source>
</reference>
<comment type="caution">
    <text evidence="2">The sequence shown here is derived from an EMBL/GenBank/DDBJ whole genome shotgun (WGS) entry which is preliminary data.</text>
</comment>
<protein>
    <submittedName>
        <fullName evidence="2">Uncharacterized protein</fullName>
    </submittedName>
</protein>